<evidence type="ECO:0000313" key="2">
    <source>
        <dbReference type="EMBL" id="OAY51326.1"/>
    </source>
</evidence>
<dbReference type="PANTHER" id="PTHR12202">
    <property type="entry name" value="ESF1 HOMOLOG"/>
    <property type="match status" value="1"/>
</dbReference>
<sequence length="182" mass="20986">MQLAEFELEEFLASDESESDEDEKHAAIAEGVSDKRSKNLDKYRAFIQSADGSDVENEDEGQDMEITFNTGLEDISKRILEKRDKKSESVWEAHLREKHEKKKARKKRSKYSSEDESSDADEEKEEPDDFFVEEPAIKKGKKECRAKGEKEGKQQQYTDKEAEASRESLSCYLLMIMGLIMV</sequence>
<feature type="compositionally biased region" description="Basic and acidic residues" evidence="1">
    <location>
        <begin position="143"/>
        <end position="165"/>
    </location>
</feature>
<evidence type="ECO:0000256" key="1">
    <source>
        <dbReference type="SAM" id="MobiDB-lite"/>
    </source>
</evidence>
<gene>
    <name evidence="2" type="ORF">MANES_05G205600</name>
</gene>
<dbReference type="EMBL" id="CM004391">
    <property type="protein sequence ID" value="OAY51326.1"/>
    <property type="molecule type" value="Genomic_DNA"/>
</dbReference>
<feature type="compositionally biased region" description="Acidic residues" evidence="1">
    <location>
        <begin position="114"/>
        <end position="132"/>
    </location>
</feature>
<proteinExistence type="predicted"/>
<dbReference type="AlphaFoldDB" id="A0A2C9VY51"/>
<feature type="region of interest" description="Disordered" evidence="1">
    <location>
        <begin position="11"/>
        <end position="34"/>
    </location>
</feature>
<feature type="compositionally biased region" description="Basic residues" evidence="1">
    <location>
        <begin position="99"/>
        <end position="110"/>
    </location>
</feature>
<name>A0A2C9VY51_MANES</name>
<feature type="compositionally biased region" description="Basic and acidic residues" evidence="1">
    <location>
        <begin position="22"/>
        <end position="34"/>
    </location>
</feature>
<dbReference type="STRING" id="3983.A0A2C9VY51"/>
<feature type="compositionally biased region" description="Basic and acidic residues" evidence="1">
    <location>
        <begin position="78"/>
        <end position="98"/>
    </location>
</feature>
<organism evidence="2">
    <name type="scientific">Manihot esculenta</name>
    <name type="common">Cassava</name>
    <name type="synonym">Jatropha manihot</name>
    <dbReference type="NCBI Taxonomy" id="3983"/>
    <lineage>
        <taxon>Eukaryota</taxon>
        <taxon>Viridiplantae</taxon>
        <taxon>Streptophyta</taxon>
        <taxon>Embryophyta</taxon>
        <taxon>Tracheophyta</taxon>
        <taxon>Spermatophyta</taxon>
        <taxon>Magnoliopsida</taxon>
        <taxon>eudicotyledons</taxon>
        <taxon>Gunneridae</taxon>
        <taxon>Pentapetalae</taxon>
        <taxon>rosids</taxon>
        <taxon>fabids</taxon>
        <taxon>Malpighiales</taxon>
        <taxon>Euphorbiaceae</taxon>
        <taxon>Crotonoideae</taxon>
        <taxon>Manihoteae</taxon>
        <taxon>Manihot</taxon>
    </lineage>
</organism>
<reference evidence="2" key="1">
    <citation type="submission" date="2016-02" db="EMBL/GenBank/DDBJ databases">
        <title>WGS assembly of Manihot esculenta.</title>
        <authorList>
            <person name="Bredeson J.V."/>
            <person name="Prochnik S.E."/>
            <person name="Lyons J.B."/>
            <person name="Schmutz J."/>
            <person name="Grimwood J."/>
            <person name="Vrebalov J."/>
            <person name="Bart R.S."/>
            <person name="Amuge T."/>
            <person name="Ferguson M.E."/>
            <person name="Green R."/>
            <person name="Putnam N."/>
            <person name="Stites J."/>
            <person name="Rounsley S."/>
            <person name="Rokhsar D.S."/>
        </authorList>
    </citation>
    <scope>NUCLEOTIDE SEQUENCE [LARGE SCALE GENOMIC DNA]</scope>
    <source>
        <tissue evidence="2">Leaf</tissue>
    </source>
</reference>
<dbReference type="PANTHER" id="PTHR12202:SF0">
    <property type="entry name" value="ESF1 HOMOLOG"/>
    <property type="match status" value="1"/>
</dbReference>
<evidence type="ECO:0008006" key="3">
    <source>
        <dbReference type="Google" id="ProtNLM"/>
    </source>
</evidence>
<protein>
    <recommendedName>
        <fullName evidence="3">NUC153 domain-containing protein</fullName>
    </recommendedName>
</protein>
<feature type="compositionally biased region" description="Acidic residues" evidence="1">
    <location>
        <begin position="11"/>
        <end position="21"/>
    </location>
</feature>
<dbReference type="InterPro" id="IPR039754">
    <property type="entry name" value="Esf1"/>
</dbReference>
<dbReference type="GO" id="GO:0006364">
    <property type="term" value="P:rRNA processing"/>
    <property type="evidence" value="ECO:0007669"/>
    <property type="project" value="InterPro"/>
</dbReference>
<accession>A0A2C9VY51</accession>
<feature type="region of interest" description="Disordered" evidence="1">
    <location>
        <begin position="78"/>
        <end position="165"/>
    </location>
</feature>